<reference evidence="2" key="1">
    <citation type="journal article" date="2023" name="PLoS Negl. Trop. Dis.">
        <title>A genome sequence for Biomphalaria pfeifferi, the major vector snail for the human-infecting parasite Schistosoma mansoni.</title>
        <authorList>
            <person name="Bu L."/>
            <person name="Lu L."/>
            <person name="Laidemitt M.R."/>
            <person name="Zhang S.M."/>
            <person name="Mutuku M."/>
            <person name="Mkoji G."/>
            <person name="Steinauer M."/>
            <person name="Loker E.S."/>
        </authorList>
    </citation>
    <scope>NUCLEOTIDE SEQUENCE</scope>
    <source>
        <strain evidence="2">KasaAsao</strain>
    </source>
</reference>
<dbReference type="InterPro" id="IPR008753">
    <property type="entry name" value="Peptidase_M13_N"/>
</dbReference>
<feature type="non-terminal residue" evidence="2">
    <location>
        <position position="1"/>
    </location>
</feature>
<dbReference type="Proteomes" id="UP001233172">
    <property type="component" value="Unassembled WGS sequence"/>
</dbReference>
<reference evidence="2" key="2">
    <citation type="submission" date="2023-04" db="EMBL/GenBank/DDBJ databases">
        <authorList>
            <person name="Bu L."/>
            <person name="Lu L."/>
            <person name="Laidemitt M.R."/>
            <person name="Zhang S.M."/>
            <person name="Mutuku M."/>
            <person name="Mkoji G."/>
            <person name="Steinauer M."/>
            <person name="Loker E.S."/>
        </authorList>
    </citation>
    <scope>NUCLEOTIDE SEQUENCE</scope>
    <source>
        <strain evidence="2">KasaAsao</strain>
        <tissue evidence="2">Whole Snail</tissue>
    </source>
</reference>
<sequence>MLVLDKPLFGLHFLAYCKYEKYSPVLDAYEEAIYHVGKLLGFQNATSARDEVKALVDLEIQMAKFRQENSSAIISSSTPIRLEDIHDNYSQILDLRNFLISLMTSPEVGVSDFNNNNTIIHLSRWYFQNLESLIPSTEN</sequence>
<dbReference type="Pfam" id="PF05649">
    <property type="entry name" value="Peptidase_M13_N"/>
    <property type="match status" value="1"/>
</dbReference>
<dbReference type="Gene3D" id="1.10.1380.10">
    <property type="entry name" value="Neutral endopeptidase , domain2"/>
    <property type="match status" value="1"/>
</dbReference>
<dbReference type="InterPro" id="IPR042089">
    <property type="entry name" value="Peptidase_M13_dom_2"/>
</dbReference>
<dbReference type="EMBL" id="JASAOG010000029">
    <property type="protein sequence ID" value="KAK0061691.1"/>
    <property type="molecule type" value="Genomic_DNA"/>
</dbReference>
<name>A0AAD8BVM1_BIOPF</name>
<accession>A0AAD8BVM1</accession>
<proteinExistence type="predicted"/>
<comment type="caution">
    <text evidence="2">The sequence shown here is derived from an EMBL/GenBank/DDBJ whole genome shotgun (WGS) entry which is preliminary data.</text>
</comment>
<evidence type="ECO:0000259" key="1">
    <source>
        <dbReference type="Pfam" id="PF05649"/>
    </source>
</evidence>
<evidence type="ECO:0000313" key="3">
    <source>
        <dbReference type="Proteomes" id="UP001233172"/>
    </source>
</evidence>
<keyword evidence="3" id="KW-1185">Reference proteome</keyword>
<evidence type="ECO:0000313" key="2">
    <source>
        <dbReference type="EMBL" id="KAK0061691.1"/>
    </source>
</evidence>
<feature type="domain" description="Peptidase M13 N-terminal" evidence="1">
    <location>
        <begin position="2"/>
        <end position="137"/>
    </location>
</feature>
<gene>
    <name evidence="2" type="ORF">Bpfe_009073</name>
</gene>
<organism evidence="2 3">
    <name type="scientific">Biomphalaria pfeifferi</name>
    <name type="common">Bloodfluke planorb</name>
    <name type="synonym">Freshwater snail</name>
    <dbReference type="NCBI Taxonomy" id="112525"/>
    <lineage>
        <taxon>Eukaryota</taxon>
        <taxon>Metazoa</taxon>
        <taxon>Spiralia</taxon>
        <taxon>Lophotrochozoa</taxon>
        <taxon>Mollusca</taxon>
        <taxon>Gastropoda</taxon>
        <taxon>Heterobranchia</taxon>
        <taxon>Euthyneura</taxon>
        <taxon>Panpulmonata</taxon>
        <taxon>Hygrophila</taxon>
        <taxon>Lymnaeoidea</taxon>
        <taxon>Planorbidae</taxon>
        <taxon>Biomphalaria</taxon>
    </lineage>
</organism>
<dbReference type="GO" id="GO:0006508">
    <property type="term" value="P:proteolysis"/>
    <property type="evidence" value="ECO:0007669"/>
    <property type="project" value="InterPro"/>
</dbReference>
<protein>
    <submittedName>
        <fullName evidence="2">Phosphate-regulating neutral endopeptidase-like isoform X2</fullName>
    </submittedName>
</protein>
<dbReference type="AlphaFoldDB" id="A0AAD8BVM1"/>